<dbReference type="EMBL" id="JACHMH010000001">
    <property type="protein sequence ID" value="MBB4677902.1"/>
    <property type="molecule type" value="Genomic_DNA"/>
</dbReference>
<proteinExistence type="predicted"/>
<dbReference type="Pfam" id="PF12322">
    <property type="entry name" value="T4_baseplate"/>
    <property type="match status" value="1"/>
</dbReference>
<gene>
    <name evidence="1" type="ORF">HNR67_004020</name>
</gene>
<protein>
    <recommendedName>
        <fullName evidence="3">Phage baseplate protein</fullName>
    </recommendedName>
</protein>
<sequence length="234" mass="24862">MLTEAEVLSLWEAGLGQPPVRRSLALAVAGGAERPDELTVGQREGLLLSLHEKGFGGALPCQVACPDCGEQLALTVDVTELRTEEPPRESATLLADGVAVEFRPLRCADLLAVSAETGDARLALLRRTVIAARRDATEIPVAALADSVLEAIAVALPEVDPQADISLALDCSGCGHAWLAPFDVGGYLWAEIEACAHRLLFDIHALASAYGWTEAEVLSVSPARRRFYLEAGAW</sequence>
<organism evidence="1 2">
    <name type="scientific">Crossiella cryophila</name>
    <dbReference type="NCBI Taxonomy" id="43355"/>
    <lineage>
        <taxon>Bacteria</taxon>
        <taxon>Bacillati</taxon>
        <taxon>Actinomycetota</taxon>
        <taxon>Actinomycetes</taxon>
        <taxon>Pseudonocardiales</taxon>
        <taxon>Pseudonocardiaceae</taxon>
        <taxon>Crossiella</taxon>
    </lineage>
</organism>
<dbReference type="RefSeq" id="WP_185003788.1">
    <property type="nucleotide sequence ID" value="NZ_BAAAUI010000044.1"/>
</dbReference>
<evidence type="ECO:0000313" key="2">
    <source>
        <dbReference type="Proteomes" id="UP000533598"/>
    </source>
</evidence>
<keyword evidence="2" id="KW-1185">Reference proteome</keyword>
<dbReference type="Proteomes" id="UP000533598">
    <property type="component" value="Unassembled WGS sequence"/>
</dbReference>
<evidence type="ECO:0000313" key="1">
    <source>
        <dbReference type="EMBL" id="MBB4677902.1"/>
    </source>
</evidence>
<name>A0A7W7FU55_9PSEU</name>
<evidence type="ECO:0008006" key="3">
    <source>
        <dbReference type="Google" id="ProtNLM"/>
    </source>
</evidence>
<comment type="caution">
    <text evidence="1">The sequence shown here is derived from an EMBL/GenBank/DDBJ whole genome shotgun (WGS) entry which is preliminary data.</text>
</comment>
<dbReference type="InterPro" id="IPR024364">
    <property type="entry name" value="Baseplate_phage_T4-like"/>
</dbReference>
<dbReference type="AlphaFoldDB" id="A0A7W7FU55"/>
<reference evidence="1 2" key="1">
    <citation type="submission" date="2020-08" db="EMBL/GenBank/DDBJ databases">
        <title>Sequencing the genomes of 1000 actinobacteria strains.</title>
        <authorList>
            <person name="Klenk H.-P."/>
        </authorList>
    </citation>
    <scope>NUCLEOTIDE SEQUENCE [LARGE SCALE GENOMIC DNA]</scope>
    <source>
        <strain evidence="1 2">DSM 44230</strain>
    </source>
</reference>
<accession>A0A7W7FU55</accession>